<keyword evidence="1" id="KW-0472">Membrane</keyword>
<dbReference type="Proteomes" id="UP000325440">
    <property type="component" value="Unassembled WGS sequence"/>
</dbReference>
<dbReference type="Gene3D" id="1.25.40.20">
    <property type="entry name" value="Ankyrin repeat-containing domain"/>
    <property type="match status" value="1"/>
</dbReference>
<name>A0A5E4MYY8_9HEMI</name>
<gene>
    <name evidence="2" type="ORF">CINCED_3A018921</name>
</gene>
<protein>
    <submittedName>
        <fullName evidence="2">Ankyrin repeat-containing domain</fullName>
    </submittedName>
</protein>
<feature type="transmembrane region" description="Helical" evidence="1">
    <location>
        <begin position="182"/>
        <end position="199"/>
    </location>
</feature>
<organism evidence="2 3">
    <name type="scientific">Cinara cedri</name>
    <dbReference type="NCBI Taxonomy" id="506608"/>
    <lineage>
        <taxon>Eukaryota</taxon>
        <taxon>Metazoa</taxon>
        <taxon>Ecdysozoa</taxon>
        <taxon>Arthropoda</taxon>
        <taxon>Hexapoda</taxon>
        <taxon>Insecta</taxon>
        <taxon>Pterygota</taxon>
        <taxon>Neoptera</taxon>
        <taxon>Paraneoptera</taxon>
        <taxon>Hemiptera</taxon>
        <taxon>Sternorrhyncha</taxon>
        <taxon>Aphidomorpha</taxon>
        <taxon>Aphidoidea</taxon>
        <taxon>Aphididae</taxon>
        <taxon>Lachninae</taxon>
        <taxon>Cinara</taxon>
    </lineage>
</organism>
<sequence>MYFNAMPQDNDQNYNAIYKLYCDIARYTISSNKLENLQDLQKRLRQEQKINLLEKHENQTLGGGVLNLAVKWNNPRVVEFLLININKEQLKLDLNSKEYKEYQTLKKKAEKIAIKNGNSEIIELFTDYKEIPNKTKKFNTDSKLCVETIAQNRENTFYDINSKIVPHYQTRRDFRIALGKDYMGGIVTGVLVVAAIMHLSDAFKAVFGALAILVAIGTGLHIKNSTIPSYVEMQENSVKCASQQRGYA</sequence>
<evidence type="ECO:0000313" key="2">
    <source>
        <dbReference type="EMBL" id="VVC35290.1"/>
    </source>
</evidence>
<proteinExistence type="predicted"/>
<keyword evidence="3" id="KW-1185">Reference proteome</keyword>
<evidence type="ECO:0000313" key="3">
    <source>
        <dbReference type="Proteomes" id="UP000325440"/>
    </source>
</evidence>
<reference evidence="2 3" key="1">
    <citation type="submission" date="2019-08" db="EMBL/GenBank/DDBJ databases">
        <authorList>
            <person name="Alioto T."/>
            <person name="Alioto T."/>
            <person name="Gomez Garrido J."/>
        </authorList>
    </citation>
    <scope>NUCLEOTIDE SEQUENCE [LARGE SCALE GENOMIC DNA]</scope>
</reference>
<feature type="transmembrane region" description="Helical" evidence="1">
    <location>
        <begin position="205"/>
        <end position="222"/>
    </location>
</feature>
<dbReference type="EMBL" id="CABPRJ010001274">
    <property type="protein sequence ID" value="VVC35290.1"/>
    <property type="molecule type" value="Genomic_DNA"/>
</dbReference>
<dbReference type="AlphaFoldDB" id="A0A5E4MYY8"/>
<accession>A0A5E4MYY8</accession>
<keyword evidence="1" id="KW-1133">Transmembrane helix</keyword>
<keyword evidence="1" id="KW-0812">Transmembrane</keyword>
<evidence type="ECO:0000256" key="1">
    <source>
        <dbReference type="SAM" id="Phobius"/>
    </source>
</evidence>
<dbReference type="InterPro" id="IPR036770">
    <property type="entry name" value="Ankyrin_rpt-contain_sf"/>
</dbReference>